<protein>
    <recommendedName>
        <fullName evidence="3">Cell division protein FtsL</fullName>
    </recommendedName>
</protein>
<keyword evidence="2" id="KW-1185">Reference proteome</keyword>
<reference evidence="1 2" key="1">
    <citation type="submission" date="2018-07" db="EMBL/GenBank/DDBJ databases">
        <title>Genome sequence of Nitratireductor thuwali#1536.</title>
        <authorList>
            <person name="Michoud G."/>
            <person name="Merlino G."/>
            <person name="Sefrji F.O."/>
            <person name="Daffonchio D."/>
        </authorList>
    </citation>
    <scope>NUCLEOTIDE SEQUENCE [LARGE SCALE GENOMIC DNA]</scope>
    <source>
        <strain evidence="2">Nit1536</strain>
    </source>
</reference>
<dbReference type="Proteomes" id="UP001342418">
    <property type="component" value="Chromosome"/>
</dbReference>
<proteinExistence type="predicted"/>
<sequence length="122" mass="13581">MFRTTDIILIAAMISAAGFTYMTKHESEALQEEVGALETRIQLEKDAIDLLKADWSLLTQPSRLQKLADIYEPELALKPLEPRQVAEFDALRELPFRPADAPVGDEIGELLRDETITGGVAQ</sequence>
<accession>A0ABY5MG70</accession>
<evidence type="ECO:0000313" key="1">
    <source>
        <dbReference type="EMBL" id="UUP16146.1"/>
    </source>
</evidence>
<dbReference type="RefSeq" id="WP_338528593.1">
    <property type="nucleotide sequence ID" value="NZ_CP030941.1"/>
</dbReference>
<dbReference type="EMBL" id="CP030941">
    <property type="protein sequence ID" value="UUP16146.1"/>
    <property type="molecule type" value="Genomic_DNA"/>
</dbReference>
<evidence type="ECO:0008006" key="3">
    <source>
        <dbReference type="Google" id="ProtNLM"/>
    </source>
</evidence>
<name>A0ABY5MG70_9HYPH</name>
<evidence type="ECO:0000313" key="2">
    <source>
        <dbReference type="Proteomes" id="UP001342418"/>
    </source>
</evidence>
<gene>
    <name evidence="1" type="ORF">NTH_00588</name>
</gene>
<organism evidence="1 2">
    <name type="scientific">Nitratireductor thuwali</name>
    <dbReference type="NCBI Taxonomy" id="2267699"/>
    <lineage>
        <taxon>Bacteria</taxon>
        <taxon>Pseudomonadati</taxon>
        <taxon>Pseudomonadota</taxon>
        <taxon>Alphaproteobacteria</taxon>
        <taxon>Hyphomicrobiales</taxon>
        <taxon>Phyllobacteriaceae</taxon>
        <taxon>Nitratireductor</taxon>
    </lineage>
</organism>